<protein>
    <recommendedName>
        <fullName evidence="1">Putative membrane protein insertion efficiency factor</fullName>
    </recommendedName>
</protein>
<dbReference type="HAMAP" id="MF_00386">
    <property type="entry name" value="UPF0161_YidD"/>
    <property type="match status" value="1"/>
</dbReference>
<sequence length="85" mass="9726">MKKIFILLIRGYQKGISPMFPASCRYQPTCSQYTIEAIQQHGALKGAVMGTARIMRCHPFVKGGYDPVPDHFSLKRNQKKRNQNE</sequence>
<comment type="subcellular location">
    <subcellularLocation>
        <location evidence="1">Cell membrane</location>
        <topology evidence="1">Peripheral membrane protein</topology>
        <orientation evidence="1">Cytoplasmic side</orientation>
    </subcellularLocation>
</comment>
<keyword evidence="1" id="KW-0472">Membrane</keyword>
<dbReference type="NCBIfam" id="TIGR00278">
    <property type="entry name" value="membrane protein insertion efficiency factor YidD"/>
    <property type="match status" value="1"/>
</dbReference>
<dbReference type="Pfam" id="PF01809">
    <property type="entry name" value="YidD"/>
    <property type="match status" value="1"/>
</dbReference>
<accession>A0A1I3CFG3</accession>
<dbReference type="SMART" id="SM01234">
    <property type="entry name" value="Haemolytic"/>
    <property type="match status" value="1"/>
</dbReference>
<dbReference type="InterPro" id="IPR002696">
    <property type="entry name" value="Membr_insert_effic_factor_YidD"/>
</dbReference>
<keyword evidence="1" id="KW-1003">Cell membrane</keyword>
<dbReference type="AlphaFoldDB" id="A0A1I3CFG3"/>
<dbReference type="PANTHER" id="PTHR33383">
    <property type="entry name" value="MEMBRANE PROTEIN INSERTION EFFICIENCY FACTOR-RELATED"/>
    <property type="match status" value="1"/>
</dbReference>
<comment type="similarity">
    <text evidence="1">Belongs to the UPF0161 family.</text>
</comment>
<keyword evidence="3" id="KW-1185">Reference proteome</keyword>
<evidence type="ECO:0000256" key="1">
    <source>
        <dbReference type="HAMAP-Rule" id="MF_00386"/>
    </source>
</evidence>
<gene>
    <name evidence="2" type="ORF">SAMN04489868_11711</name>
</gene>
<comment type="function">
    <text evidence="1">Could be involved in insertion of integral membrane proteins into the membrane.</text>
</comment>
<dbReference type="GO" id="GO:0005886">
    <property type="term" value="C:plasma membrane"/>
    <property type="evidence" value="ECO:0007669"/>
    <property type="project" value="UniProtKB-SubCell"/>
</dbReference>
<evidence type="ECO:0000313" key="3">
    <source>
        <dbReference type="Proteomes" id="UP000198668"/>
    </source>
</evidence>
<dbReference type="EMBL" id="FOQE01000017">
    <property type="protein sequence ID" value="SFH72801.1"/>
    <property type="molecule type" value="Genomic_DNA"/>
</dbReference>
<organism evidence="2 3">
    <name type="scientific">Pisciglobus halotolerans</name>
    <dbReference type="NCBI Taxonomy" id="745365"/>
    <lineage>
        <taxon>Bacteria</taxon>
        <taxon>Bacillati</taxon>
        <taxon>Bacillota</taxon>
        <taxon>Bacilli</taxon>
        <taxon>Lactobacillales</taxon>
        <taxon>Carnobacteriaceae</taxon>
    </lineage>
</organism>
<evidence type="ECO:0000313" key="2">
    <source>
        <dbReference type="EMBL" id="SFH72801.1"/>
    </source>
</evidence>
<proteinExistence type="inferred from homology"/>
<dbReference type="RefSeq" id="WP_047393434.1">
    <property type="nucleotide sequence ID" value="NZ_FOQE01000017.1"/>
</dbReference>
<name>A0A1I3CFG3_9LACT</name>
<dbReference type="PANTHER" id="PTHR33383:SF1">
    <property type="entry name" value="MEMBRANE PROTEIN INSERTION EFFICIENCY FACTOR-RELATED"/>
    <property type="match status" value="1"/>
</dbReference>
<reference evidence="2 3" key="1">
    <citation type="submission" date="2016-10" db="EMBL/GenBank/DDBJ databases">
        <authorList>
            <person name="de Groot N.N."/>
        </authorList>
    </citation>
    <scope>NUCLEOTIDE SEQUENCE [LARGE SCALE GENOMIC DNA]</scope>
    <source>
        <strain evidence="2 3">DSM 27630</strain>
    </source>
</reference>
<dbReference type="OrthoDB" id="9801753at2"/>
<dbReference type="Proteomes" id="UP000198668">
    <property type="component" value="Unassembled WGS sequence"/>
</dbReference>